<evidence type="ECO:0000313" key="1">
    <source>
        <dbReference type="EMBL" id="SVC70440.1"/>
    </source>
</evidence>
<sequence>YEAIECMLDGDHTGGDYTGSANEDWTDEEKTLNNNRHAQQYIAVADDPSGRHVFYLGAGAEWVNELPYADGGGVSVGDGPTQSIIEFFCTPFDDLIWNSPDDSVASNLVDGLIIGFQISCPDTDQGPGQDRAFHTLSGQAATWRYAERFVDARLVGTGGATAVEEDSWGRIKASLSE</sequence>
<protein>
    <submittedName>
        <fullName evidence="1">Uncharacterized protein</fullName>
    </submittedName>
</protein>
<feature type="non-terminal residue" evidence="1">
    <location>
        <position position="1"/>
    </location>
</feature>
<gene>
    <name evidence="1" type="ORF">METZ01_LOCUS323294</name>
</gene>
<dbReference type="EMBL" id="UINC01106054">
    <property type="protein sequence ID" value="SVC70440.1"/>
    <property type="molecule type" value="Genomic_DNA"/>
</dbReference>
<organism evidence="1">
    <name type="scientific">marine metagenome</name>
    <dbReference type="NCBI Taxonomy" id="408172"/>
    <lineage>
        <taxon>unclassified sequences</taxon>
        <taxon>metagenomes</taxon>
        <taxon>ecological metagenomes</taxon>
    </lineage>
</organism>
<reference evidence="1" key="1">
    <citation type="submission" date="2018-05" db="EMBL/GenBank/DDBJ databases">
        <authorList>
            <person name="Lanie J.A."/>
            <person name="Ng W.-L."/>
            <person name="Kazmierczak K.M."/>
            <person name="Andrzejewski T.M."/>
            <person name="Davidsen T.M."/>
            <person name="Wayne K.J."/>
            <person name="Tettelin H."/>
            <person name="Glass J.I."/>
            <person name="Rusch D."/>
            <person name="Podicherti R."/>
            <person name="Tsui H.-C.T."/>
            <person name="Winkler M.E."/>
        </authorList>
    </citation>
    <scope>NUCLEOTIDE SEQUENCE</scope>
</reference>
<dbReference type="AlphaFoldDB" id="A0A382PC92"/>
<name>A0A382PC92_9ZZZZ</name>
<accession>A0A382PC92</accession>
<proteinExistence type="predicted"/>